<proteinExistence type="predicted"/>
<dbReference type="AlphaFoldDB" id="A0AA90NVM8"/>
<evidence type="ECO:0000313" key="2">
    <source>
        <dbReference type="Proteomes" id="UP001178148"/>
    </source>
</evidence>
<comment type="caution">
    <text evidence="1">The sequence shown here is derived from an EMBL/GenBank/DDBJ whole genome shotgun (WGS) entry which is preliminary data.</text>
</comment>
<dbReference type="EMBL" id="JASXSV010000009">
    <property type="protein sequence ID" value="MDP0589053.1"/>
    <property type="molecule type" value="Genomic_DNA"/>
</dbReference>
<organism evidence="1 2">
    <name type="scientific">Candidatus Endonucleibacter bathymodioli</name>
    <dbReference type="NCBI Taxonomy" id="539814"/>
    <lineage>
        <taxon>Bacteria</taxon>
        <taxon>Pseudomonadati</taxon>
        <taxon>Pseudomonadota</taxon>
        <taxon>Gammaproteobacteria</taxon>
        <taxon>Oceanospirillales</taxon>
        <taxon>Endozoicomonadaceae</taxon>
        <taxon>Candidatus Endonucleibacter</taxon>
    </lineage>
</organism>
<sequence>MHGKRESLYAYKYSSEYVFNEALWKKTILQRPHVVIQITVNAEFTFYKNRSHR</sequence>
<name>A0AA90NVM8_9GAMM</name>
<protein>
    <submittedName>
        <fullName evidence="1">Uncharacterized protein</fullName>
    </submittedName>
</protein>
<gene>
    <name evidence="1" type="ORF">QS748_07595</name>
</gene>
<accession>A0AA90NVM8</accession>
<keyword evidence="2" id="KW-1185">Reference proteome</keyword>
<dbReference type="Proteomes" id="UP001178148">
    <property type="component" value="Unassembled WGS sequence"/>
</dbReference>
<evidence type="ECO:0000313" key="1">
    <source>
        <dbReference type="EMBL" id="MDP0589053.1"/>
    </source>
</evidence>
<reference evidence="1 2" key="1">
    <citation type="journal article" date="2023" name="bioRxiv">
        <title>An intranuclear bacterial parasite of deep-sea mussels expresses apoptosis inhibitors acquired from its host.</title>
        <authorList>
            <person name="Gonzalez Porras M.A."/>
            <person name="Assie A."/>
            <person name="Tietjen M."/>
            <person name="Violette M."/>
            <person name="Kleiner M."/>
            <person name="Gruber-Vodicka H."/>
            <person name="Dubilier N."/>
            <person name="Leisch N."/>
        </authorList>
    </citation>
    <scope>NUCLEOTIDE SEQUENCE [LARGE SCALE GENOMIC DNA]</scope>
    <source>
        <strain evidence="1">IAP13</strain>
    </source>
</reference>